<name>A0A142V8U0_9CHLR</name>
<keyword evidence="4" id="KW-0808">Transferase</keyword>
<evidence type="ECO:0000256" key="2">
    <source>
        <dbReference type="ARBA" id="ARBA00022573"/>
    </source>
</evidence>
<comment type="pathway">
    <text evidence="1">Cofactor biosynthesis; adenosylcobalamin biosynthesis.</text>
</comment>
<keyword evidence="3 7" id="KW-0489">Methyltransferase</keyword>
<dbReference type="PANTHER" id="PTHR43182:SF1">
    <property type="entry name" value="COBALT-PRECORRIN-7 C(5)-METHYLTRANSFERASE"/>
    <property type="match status" value="1"/>
</dbReference>
<reference evidence="7 8" key="1">
    <citation type="submission" date="2015-03" db="EMBL/GenBank/DDBJ databases">
        <title>Genomic characterization of Dehalococcoides mccartyi strain 11a5, an unusal plasmid-containing chloroethene dechlorinator.</title>
        <authorList>
            <person name="Zhao S."/>
            <person name="Ding C."/>
            <person name="He J."/>
        </authorList>
    </citation>
    <scope>NUCLEOTIDE SEQUENCE [LARGE SCALE GENOMIC DNA]</scope>
    <source>
        <strain evidence="7 8">11a5</strain>
    </source>
</reference>
<dbReference type="CDD" id="cd11644">
    <property type="entry name" value="Precorrin-6Y-MT"/>
    <property type="match status" value="1"/>
</dbReference>
<dbReference type="GO" id="GO:0008276">
    <property type="term" value="F:protein methyltransferase activity"/>
    <property type="evidence" value="ECO:0007669"/>
    <property type="project" value="InterPro"/>
</dbReference>
<dbReference type="InterPro" id="IPR014777">
    <property type="entry name" value="4pyrrole_Mease_sub1"/>
</dbReference>
<evidence type="ECO:0000256" key="3">
    <source>
        <dbReference type="ARBA" id="ARBA00022603"/>
    </source>
</evidence>
<dbReference type="Pfam" id="PF00590">
    <property type="entry name" value="TP_methylase"/>
    <property type="match status" value="1"/>
</dbReference>
<organism evidence="7 8">
    <name type="scientific">Dehalococcoides mccartyi</name>
    <dbReference type="NCBI Taxonomy" id="61435"/>
    <lineage>
        <taxon>Bacteria</taxon>
        <taxon>Bacillati</taxon>
        <taxon>Chloroflexota</taxon>
        <taxon>Dehalococcoidia</taxon>
        <taxon>Dehalococcoidales</taxon>
        <taxon>Dehalococcoidaceae</taxon>
        <taxon>Dehalococcoides</taxon>
    </lineage>
</organism>
<dbReference type="AlphaFoldDB" id="A0A142V8U0"/>
<dbReference type="SUPFAM" id="SSF53790">
    <property type="entry name" value="Tetrapyrrole methylase"/>
    <property type="match status" value="1"/>
</dbReference>
<dbReference type="InterPro" id="IPR035996">
    <property type="entry name" value="4pyrrol_Methylase_sf"/>
</dbReference>
<proteinExistence type="predicted"/>
<dbReference type="PANTHER" id="PTHR43182">
    <property type="entry name" value="COBALT-PRECORRIN-6B C(15)-METHYLTRANSFERASE (DECARBOXYLATING)"/>
    <property type="match status" value="1"/>
</dbReference>
<gene>
    <name evidence="7" type="ORF">Dm11a5_0238</name>
</gene>
<keyword evidence="5" id="KW-0949">S-adenosyl-L-methionine</keyword>
<dbReference type="EMBL" id="CP011127">
    <property type="protein sequence ID" value="AMU86069.1"/>
    <property type="molecule type" value="Genomic_DNA"/>
</dbReference>
<evidence type="ECO:0000256" key="1">
    <source>
        <dbReference type="ARBA" id="ARBA00004953"/>
    </source>
</evidence>
<evidence type="ECO:0000259" key="6">
    <source>
        <dbReference type="Pfam" id="PF00590"/>
    </source>
</evidence>
<evidence type="ECO:0000256" key="4">
    <source>
        <dbReference type="ARBA" id="ARBA00022679"/>
    </source>
</evidence>
<dbReference type="Gene3D" id="3.40.1010.10">
    <property type="entry name" value="Cobalt-precorrin-4 Transmethylase, Domain 1"/>
    <property type="match status" value="1"/>
</dbReference>
<dbReference type="InterPro" id="IPR000878">
    <property type="entry name" value="4pyrrol_Mease"/>
</dbReference>
<dbReference type="Proteomes" id="UP000076394">
    <property type="component" value="Chromosome"/>
</dbReference>
<dbReference type="UniPathway" id="UPA00148"/>
<dbReference type="GO" id="GO:0032259">
    <property type="term" value="P:methylation"/>
    <property type="evidence" value="ECO:0007669"/>
    <property type="project" value="UniProtKB-KW"/>
</dbReference>
<dbReference type="OrthoDB" id="165661at2"/>
<protein>
    <submittedName>
        <fullName evidence="7">Tetrapyrrole methylase</fullName>
    </submittedName>
</protein>
<dbReference type="GO" id="GO:0009236">
    <property type="term" value="P:cobalamin biosynthetic process"/>
    <property type="evidence" value="ECO:0007669"/>
    <property type="project" value="UniProtKB-UniPathway"/>
</dbReference>
<sequence length="237" mass="25887">MTGAISRIYYPKVFITGVGAGGRAFLTPVAEAAVRRCGIITAWAEVIKSLGFSLEGKLVLEQNCTNYQEVLVKAAKLARTKGEDIALLVKDDPLVYSAGLDSYKEVFKDFRIEFIPAVSSLQLLAAATRVSLEDCLLVVYKPDAAGNIDQSDLVVKRERMLKAYKAGYNLIILNDLEQTLAQTAGFLIERGIPADTKIIVGEQMGTESQKITGKSISEVSRGTSHWMSCMAVKQPEY</sequence>
<evidence type="ECO:0000313" key="8">
    <source>
        <dbReference type="Proteomes" id="UP000076394"/>
    </source>
</evidence>
<feature type="domain" description="Tetrapyrrole methylase" evidence="6">
    <location>
        <begin position="12"/>
        <end position="218"/>
    </location>
</feature>
<evidence type="ECO:0000256" key="5">
    <source>
        <dbReference type="ARBA" id="ARBA00022691"/>
    </source>
</evidence>
<evidence type="ECO:0000313" key="7">
    <source>
        <dbReference type="EMBL" id="AMU86069.1"/>
    </source>
</evidence>
<dbReference type="InterPro" id="IPR050714">
    <property type="entry name" value="Cobalamin_biosynth_MTase"/>
</dbReference>
<dbReference type="PATRIC" id="fig|61435.8.peg.238"/>
<accession>A0A142V8U0</accession>
<dbReference type="InterPro" id="IPR012818">
    <property type="entry name" value="CbiE"/>
</dbReference>
<keyword evidence="2" id="KW-0169">Cobalamin biosynthesis</keyword>